<dbReference type="PANTHER" id="PTHR11695:SF294">
    <property type="entry name" value="RETICULON-4-INTERACTING PROTEIN 1, MITOCHONDRIAL"/>
    <property type="match status" value="1"/>
</dbReference>
<reference evidence="2" key="3">
    <citation type="submission" date="2015-02" db="UniProtKB">
        <authorList>
            <consortium name="EnsemblProtists"/>
        </authorList>
    </citation>
    <scope>IDENTIFICATION</scope>
    <source>
        <strain evidence="2">DAOM BR144</strain>
    </source>
</reference>
<evidence type="ECO:0000313" key="2">
    <source>
        <dbReference type="EnsemblProtists" id="PYU1_T014974"/>
    </source>
</evidence>
<dbReference type="EMBL" id="ADOS01001602">
    <property type="status" value="NOT_ANNOTATED_CDS"/>
    <property type="molecule type" value="Genomic_DNA"/>
</dbReference>
<evidence type="ECO:0000313" key="3">
    <source>
        <dbReference type="Proteomes" id="UP000019132"/>
    </source>
</evidence>
<dbReference type="EnsemblProtists" id="PYU1_T014974">
    <property type="protein sequence ID" value="PYU1_T014974"/>
    <property type="gene ID" value="PYU1_G014943"/>
</dbReference>
<dbReference type="CDD" id="cd05289">
    <property type="entry name" value="MDR_like_2"/>
    <property type="match status" value="1"/>
</dbReference>
<dbReference type="AlphaFoldDB" id="K3XCM5"/>
<dbReference type="OMA" id="DSVFEMK"/>
<organism evidence="2 3">
    <name type="scientific">Globisporangium ultimum (strain ATCC 200006 / CBS 805.95 / DAOM BR144)</name>
    <name type="common">Pythium ultimum</name>
    <dbReference type="NCBI Taxonomy" id="431595"/>
    <lineage>
        <taxon>Eukaryota</taxon>
        <taxon>Sar</taxon>
        <taxon>Stramenopiles</taxon>
        <taxon>Oomycota</taxon>
        <taxon>Peronosporomycetes</taxon>
        <taxon>Pythiales</taxon>
        <taxon>Pythiaceae</taxon>
        <taxon>Globisporangium</taxon>
    </lineage>
</organism>
<dbReference type="Gene3D" id="3.40.50.720">
    <property type="entry name" value="NAD(P)-binding Rossmann-like Domain"/>
    <property type="match status" value="1"/>
</dbReference>
<feature type="domain" description="Enoyl reductase (ER)" evidence="1">
    <location>
        <begin position="17"/>
        <end position="321"/>
    </location>
</feature>
<proteinExistence type="predicted"/>
<dbReference type="VEuPathDB" id="FungiDB:PYU1_G014943"/>
<protein>
    <recommendedName>
        <fullName evidence="1">Enoyl reductase (ER) domain-containing protein</fullName>
    </recommendedName>
</protein>
<dbReference type="InterPro" id="IPR020843">
    <property type="entry name" value="ER"/>
</dbReference>
<dbReference type="InterPro" id="IPR013154">
    <property type="entry name" value="ADH-like_N"/>
</dbReference>
<dbReference type="InterPro" id="IPR050700">
    <property type="entry name" value="YIM1/Zinc_Alcohol_DH_Fams"/>
</dbReference>
<dbReference type="GO" id="GO:0016491">
    <property type="term" value="F:oxidoreductase activity"/>
    <property type="evidence" value="ECO:0007669"/>
    <property type="project" value="InterPro"/>
</dbReference>
<evidence type="ECO:0000259" key="1">
    <source>
        <dbReference type="SMART" id="SM00829"/>
    </source>
</evidence>
<dbReference type="Pfam" id="PF08240">
    <property type="entry name" value="ADH_N"/>
    <property type="match status" value="1"/>
</dbReference>
<dbReference type="eggNOG" id="KOG1198">
    <property type="taxonomic scope" value="Eukaryota"/>
</dbReference>
<reference evidence="3" key="2">
    <citation type="submission" date="2010-04" db="EMBL/GenBank/DDBJ databases">
        <authorList>
            <person name="Buell R."/>
            <person name="Hamilton J."/>
            <person name="Hostetler J."/>
        </authorList>
    </citation>
    <scope>NUCLEOTIDE SEQUENCE [LARGE SCALE GENOMIC DNA]</scope>
    <source>
        <strain evidence="3">DAOM:BR144</strain>
    </source>
</reference>
<dbReference type="Gene3D" id="3.90.180.10">
    <property type="entry name" value="Medium-chain alcohol dehydrogenases, catalytic domain"/>
    <property type="match status" value="1"/>
</dbReference>
<keyword evidence="3" id="KW-1185">Reference proteome</keyword>
<dbReference type="InParanoid" id="K3XCM5"/>
<accession>K3XCM5</accession>
<sequence>MPTLPATYRAYQFEAFGDASEVVTLRNNVKHALLTPSDVRIKVHSAALNPVDYKSVEIGASFFQWVGVLELPSSETPFNFGMDAAGVIVEVGSGVTEFKVGDVVYVQSGFTQYGSLGEYFVVNAKYVAPKPKNLSFNEAAGVPLVGQTSWNVLFTHGKLKKGERVLILGGSSATGAFGIQLAKAFGAYVIATTSFRNTELVKSLGADQVIDYTKQKWFEIDLIYDTGLEQQTWNNEAQTILKKDVGRFLTILALPDPIESPIGATFHHVLSTPSADLLKKLTEQIEAGKVVVPIDSVHSFENVKDAIKIQQSGRAKGKIIVEVHKD</sequence>
<reference evidence="3" key="1">
    <citation type="journal article" date="2010" name="Genome Biol.">
        <title>Genome sequence of the necrotrophic plant pathogen Pythium ultimum reveals original pathogenicity mechanisms and effector repertoire.</title>
        <authorList>
            <person name="Levesque C.A."/>
            <person name="Brouwer H."/>
            <person name="Cano L."/>
            <person name="Hamilton J.P."/>
            <person name="Holt C."/>
            <person name="Huitema E."/>
            <person name="Raffaele S."/>
            <person name="Robideau G.P."/>
            <person name="Thines M."/>
            <person name="Win J."/>
            <person name="Zerillo M.M."/>
            <person name="Beakes G.W."/>
            <person name="Boore J.L."/>
            <person name="Busam D."/>
            <person name="Dumas B."/>
            <person name="Ferriera S."/>
            <person name="Fuerstenberg S.I."/>
            <person name="Gachon C.M."/>
            <person name="Gaulin E."/>
            <person name="Govers F."/>
            <person name="Grenville-Briggs L."/>
            <person name="Horner N."/>
            <person name="Hostetler J."/>
            <person name="Jiang R.H."/>
            <person name="Johnson J."/>
            <person name="Krajaejun T."/>
            <person name="Lin H."/>
            <person name="Meijer H.J."/>
            <person name="Moore B."/>
            <person name="Morris P."/>
            <person name="Phuntmart V."/>
            <person name="Puiu D."/>
            <person name="Shetty J."/>
            <person name="Stajich J.E."/>
            <person name="Tripathy S."/>
            <person name="Wawra S."/>
            <person name="van West P."/>
            <person name="Whitty B.R."/>
            <person name="Coutinho P.M."/>
            <person name="Henrissat B."/>
            <person name="Martin F."/>
            <person name="Thomas P.D."/>
            <person name="Tyler B.M."/>
            <person name="De Vries R.P."/>
            <person name="Kamoun S."/>
            <person name="Yandell M."/>
            <person name="Tisserat N."/>
            <person name="Buell C.R."/>
        </authorList>
    </citation>
    <scope>NUCLEOTIDE SEQUENCE</scope>
    <source>
        <strain evidence="3">DAOM:BR144</strain>
    </source>
</reference>
<name>K3XCM5_GLOUD</name>
<dbReference type="STRING" id="431595.K3XCM5"/>
<dbReference type="Proteomes" id="UP000019132">
    <property type="component" value="Unassembled WGS sequence"/>
</dbReference>
<dbReference type="InterPro" id="IPR036291">
    <property type="entry name" value="NAD(P)-bd_dom_sf"/>
</dbReference>
<dbReference type="SUPFAM" id="SSF50129">
    <property type="entry name" value="GroES-like"/>
    <property type="match status" value="1"/>
</dbReference>
<dbReference type="SUPFAM" id="SSF51735">
    <property type="entry name" value="NAD(P)-binding Rossmann-fold domains"/>
    <property type="match status" value="1"/>
</dbReference>
<dbReference type="Pfam" id="PF13602">
    <property type="entry name" value="ADH_zinc_N_2"/>
    <property type="match status" value="1"/>
</dbReference>
<dbReference type="HOGENOM" id="CLU_026673_3_3_1"/>
<dbReference type="InterPro" id="IPR011032">
    <property type="entry name" value="GroES-like_sf"/>
</dbReference>
<dbReference type="PANTHER" id="PTHR11695">
    <property type="entry name" value="ALCOHOL DEHYDROGENASE RELATED"/>
    <property type="match status" value="1"/>
</dbReference>
<dbReference type="SMART" id="SM00829">
    <property type="entry name" value="PKS_ER"/>
    <property type="match status" value="1"/>
</dbReference>